<dbReference type="AlphaFoldDB" id="W9YWD0"/>
<dbReference type="EMBL" id="AMWN01000002">
    <property type="protein sequence ID" value="EXJ93970.1"/>
    <property type="molecule type" value="Genomic_DNA"/>
</dbReference>
<protein>
    <submittedName>
        <fullName evidence="2">Uncharacterized protein</fullName>
    </submittedName>
</protein>
<evidence type="ECO:0000313" key="3">
    <source>
        <dbReference type="Proteomes" id="UP000019484"/>
    </source>
</evidence>
<dbReference type="RefSeq" id="XP_007721464.1">
    <property type="nucleotide sequence ID" value="XM_007723274.1"/>
</dbReference>
<dbReference type="Proteomes" id="UP000019484">
    <property type="component" value="Unassembled WGS sequence"/>
</dbReference>
<organism evidence="2 3">
    <name type="scientific">Capronia coronata CBS 617.96</name>
    <dbReference type="NCBI Taxonomy" id="1182541"/>
    <lineage>
        <taxon>Eukaryota</taxon>
        <taxon>Fungi</taxon>
        <taxon>Dikarya</taxon>
        <taxon>Ascomycota</taxon>
        <taxon>Pezizomycotina</taxon>
        <taxon>Eurotiomycetes</taxon>
        <taxon>Chaetothyriomycetidae</taxon>
        <taxon>Chaetothyriales</taxon>
        <taxon>Herpotrichiellaceae</taxon>
        <taxon>Capronia</taxon>
    </lineage>
</organism>
<accession>W9YWD0</accession>
<comment type="caution">
    <text evidence="2">The sequence shown here is derived from an EMBL/GenBank/DDBJ whole genome shotgun (WGS) entry which is preliminary data.</text>
</comment>
<evidence type="ECO:0000256" key="1">
    <source>
        <dbReference type="SAM" id="MobiDB-lite"/>
    </source>
</evidence>
<feature type="region of interest" description="Disordered" evidence="1">
    <location>
        <begin position="1"/>
        <end position="47"/>
    </location>
</feature>
<name>W9YWD0_9EURO</name>
<dbReference type="GeneID" id="19157263"/>
<gene>
    <name evidence="2" type="ORF">A1O1_02363</name>
</gene>
<sequence length="93" mass="10431">MSYSNTLSGRMEELRFPSLRSPEPEGPLSPIISSTRDPNPYFSNIHTSSNDARAHLQRRFTTDSSKMPVARPFGQQYTSITPSVPIVELDYGL</sequence>
<reference evidence="2 3" key="1">
    <citation type="submission" date="2013-03" db="EMBL/GenBank/DDBJ databases">
        <title>The Genome Sequence of Capronia coronata CBS 617.96.</title>
        <authorList>
            <consortium name="The Broad Institute Genomics Platform"/>
            <person name="Cuomo C."/>
            <person name="de Hoog S."/>
            <person name="Gorbushina A."/>
            <person name="Walker B."/>
            <person name="Young S.K."/>
            <person name="Zeng Q."/>
            <person name="Gargeya S."/>
            <person name="Fitzgerald M."/>
            <person name="Haas B."/>
            <person name="Abouelleil A."/>
            <person name="Allen A.W."/>
            <person name="Alvarado L."/>
            <person name="Arachchi H.M."/>
            <person name="Berlin A.M."/>
            <person name="Chapman S.B."/>
            <person name="Gainer-Dewar J."/>
            <person name="Goldberg J."/>
            <person name="Griggs A."/>
            <person name="Gujja S."/>
            <person name="Hansen M."/>
            <person name="Howarth C."/>
            <person name="Imamovic A."/>
            <person name="Ireland A."/>
            <person name="Larimer J."/>
            <person name="McCowan C."/>
            <person name="Murphy C."/>
            <person name="Pearson M."/>
            <person name="Poon T.W."/>
            <person name="Priest M."/>
            <person name="Roberts A."/>
            <person name="Saif S."/>
            <person name="Shea T."/>
            <person name="Sisk P."/>
            <person name="Sykes S."/>
            <person name="Wortman J."/>
            <person name="Nusbaum C."/>
            <person name="Birren B."/>
        </authorList>
    </citation>
    <scope>NUCLEOTIDE SEQUENCE [LARGE SCALE GENOMIC DNA]</scope>
    <source>
        <strain evidence="2 3">CBS 617.96</strain>
    </source>
</reference>
<dbReference type="STRING" id="1182541.W9YWD0"/>
<proteinExistence type="predicted"/>
<feature type="compositionally biased region" description="Polar residues" evidence="1">
    <location>
        <begin position="31"/>
        <end position="47"/>
    </location>
</feature>
<dbReference type="OrthoDB" id="668540at2759"/>
<evidence type="ECO:0000313" key="2">
    <source>
        <dbReference type="EMBL" id="EXJ93970.1"/>
    </source>
</evidence>
<dbReference type="HOGENOM" id="CLU_2399449_0_0_1"/>
<keyword evidence="3" id="KW-1185">Reference proteome</keyword>